<feature type="coiled-coil region" evidence="1">
    <location>
        <begin position="225"/>
        <end position="252"/>
    </location>
</feature>
<feature type="coiled-coil region" evidence="1">
    <location>
        <begin position="352"/>
        <end position="379"/>
    </location>
</feature>
<comment type="caution">
    <text evidence="2">The sequence shown here is derived from an EMBL/GenBank/DDBJ whole genome shotgun (WGS) entry which is preliminary data.</text>
</comment>
<feature type="coiled-coil region" evidence="1">
    <location>
        <begin position="15"/>
        <end position="115"/>
    </location>
</feature>
<protein>
    <submittedName>
        <fullName evidence="2">Uncharacterized protein</fullName>
    </submittedName>
</protein>
<dbReference type="Proteomes" id="UP000688137">
    <property type="component" value="Unassembled WGS sequence"/>
</dbReference>
<feature type="coiled-coil region" evidence="1">
    <location>
        <begin position="828"/>
        <end position="869"/>
    </location>
</feature>
<name>A0A8S1KH27_PARPR</name>
<evidence type="ECO:0000256" key="1">
    <source>
        <dbReference type="SAM" id="Coils"/>
    </source>
</evidence>
<reference evidence="2" key="1">
    <citation type="submission" date="2021-01" db="EMBL/GenBank/DDBJ databases">
        <authorList>
            <consortium name="Genoscope - CEA"/>
            <person name="William W."/>
        </authorList>
    </citation>
    <scope>NUCLEOTIDE SEQUENCE</scope>
</reference>
<feature type="coiled-coil region" evidence="1">
    <location>
        <begin position="155"/>
        <end position="189"/>
    </location>
</feature>
<dbReference type="EMBL" id="CAJJDM010000017">
    <property type="protein sequence ID" value="CAD8053255.1"/>
    <property type="molecule type" value="Genomic_DNA"/>
</dbReference>
<feature type="coiled-coil region" evidence="1">
    <location>
        <begin position="288"/>
        <end position="322"/>
    </location>
</feature>
<dbReference type="OMA" id="HDYVIDI"/>
<gene>
    <name evidence="2" type="ORF">PPRIM_AZ9-3.1.T0200237</name>
</gene>
<organism evidence="2 3">
    <name type="scientific">Paramecium primaurelia</name>
    <dbReference type="NCBI Taxonomy" id="5886"/>
    <lineage>
        <taxon>Eukaryota</taxon>
        <taxon>Sar</taxon>
        <taxon>Alveolata</taxon>
        <taxon>Ciliophora</taxon>
        <taxon>Intramacronucleata</taxon>
        <taxon>Oligohymenophorea</taxon>
        <taxon>Peniculida</taxon>
        <taxon>Parameciidae</taxon>
        <taxon>Paramecium</taxon>
    </lineage>
</organism>
<sequence>MLQIDVICFGLAIEVERLQALTQQLKLDIAQLNQINKVHLNTIDQNTIHIQHLTRKLDEINRTQNQLDQDYNQLKQQHDYVIDIISQITGDELTLEELTELIEELKRRSLKYDEIQELLNGQDINEIISKSEQFIIQYNINQELKDQLEQYPQIVISLNQDIQKQKLEIQNKKLQINQLTELNSQLQDQITQSLLDQRQNLDLYNSNQNLNSTQSPKQEQNEKWQIELKNKLISLEQQNKCLKEEMQSITNLKIQIEGKLRNSLIDQNKILSEKEKLSKETFYLVSLSNNFKTQLQNKQNTIIELTNRISSLENQIKNKDEIQINQNIDLENIKQQEVYNLNQQLSQKTHEIQEISLQNLRLNDEVQKLSEQLKNSLKVNKHSKEFSQQIEIIQDKLLQNKSIMQMQDNQLQLLQQQSINDKKELQQHYLEIIDQLNNDSSKLKLQLDQSQNKIHQLEDQLFQVKSEFKQIKNLLDSKEIEIIKLSGFNKKIQESNDKHIQQNQELEQQIRQLQFKYNSQQKINQEGSRSSEYMKSQVLDKIKSENQQYQQDIYKLELLNQELIQQMASMKFEINNYQIQITNLTMQIENEQFQQANELYIKNSSNKLELEQKSRLINQLEKMIEEQNLTIQEQINKIKIFENDNLNYKKELNAQKLSIDEKELFIRQLQQELHQLSNQIRKMQKEFDILQEINQNKIQENNDLKTQITNLRMEQKVENEQIKPQLLEEIQSQNNELLIQIQQLNQQIYDKSSQLEQKWQLIDKFNLKIMNQNAEICQLKQQVAIQEKQIRQFENNLQTSQQRCEVEYIDNQKMNEITQLNIRLSKVIDEKEQKILIQKQDLQVLQNKFEEIEQINKNLINQLSEKKSLCQSQSDQFSKSLISSDTLFPQNIENEYYQQLQILQKKYDAILKENSILIINSHQIEDYKNKIALLSLEVSRYHNSQKGLLNQSGNPKKEDNTINKIKSLSQERGNNLKTQQNVDNNYKERDLFCLIVLLFAEIESLRTVDDEKKIEDKSKVQRIIDYYRQKPQ</sequence>
<feature type="coiled-coil region" evidence="1">
    <location>
        <begin position="433"/>
        <end position="747"/>
    </location>
</feature>
<accession>A0A8S1KH27</accession>
<dbReference type="AlphaFoldDB" id="A0A8S1KH27"/>
<keyword evidence="3" id="KW-1185">Reference proteome</keyword>
<evidence type="ECO:0000313" key="2">
    <source>
        <dbReference type="EMBL" id="CAD8053255.1"/>
    </source>
</evidence>
<evidence type="ECO:0000313" key="3">
    <source>
        <dbReference type="Proteomes" id="UP000688137"/>
    </source>
</evidence>
<keyword evidence="1" id="KW-0175">Coiled coil</keyword>
<proteinExistence type="predicted"/>